<organism evidence="5 6">
    <name type="scientific">Pajaroellobacter abortibovis</name>
    <dbReference type="NCBI Taxonomy" id="1882918"/>
    <lineage>
        <taxon>Bacteria</taxon>
        <taxon>Pseudomonadati</taxon>
        <taxon>Myxococcota</taxon>
        <taxon>Polyangia</taxon>
        <taxon>Polyangiales</taxon>
        <taxon>Polyangiaceae</taxon>
    </lineage>
</organism>
<dbReference type="InterPro" id="IPR058647">
    <property type="entry name" value="BSH_CzcB-like"/>
</dbReference>
<gene>
    <name evidence="5" type="ORF">BCY86_00715</name>
</gene>
<dbReference type="KEGG" id="pabo:BCY86_00715"/>
<evidence type="ECO:0000313" key="6">
    <source>
        <dbReference type="Proteomes" id="UP000185544"/>
    </source>
</evidence>
<sequence length="372" mass="40929">MGTWWWLVVLFACKGGEGVAIQSSWDKNGVWLTESQMREHQVVLYDVVEVDLEEPIKLTGRVDFGEERMARVLPPFAGRVTRVDAQLGQTVQSKQRLAVIEAPEMVVASSDWKKAKTECLVAKRTYERQRVLFEQQAGSGVAFESAEDQYRKAVAEQDRARQKVLGFQSVPASGGMAQAYSLISPIAGHVVGRSVRSGLEVQGQYGGGQSVPLFTVADLGQVAIFMNVPERLIPEVKKGKGVRVVARGYPGHVWVGKVDWISDVLEAQTRTVAARCLVENPDHLLKPEMFVDVQVQGRHELGLWIPSASILHFGEHVFVLIKTDEGVGKVFLQPWPIGVRDGELNGGVLVVRNLSKGQQVAAGGVSFLFQSF</sequence>
<name>A0A1L6MV14_9BACT</name>
<feature type="domain" description="CzcB-like barrel-sandwich hybrid" evidence="4">
    <location>
        <begin position="68"/>
        <end position="203"/>
    </location>
</feature>
<dbReference type="Pfam" id="PF25954">
    <property type="entry name" value="Beta-barrel_RND_2"/>
    <property type="match status" value="1"/>
</dbReference>
<dbReference type="GO" id="GO:0022857">
    <property type="term" value="F:transmembrane transporter activity"/>
    <property type="evidence" value="ECO:0007669"/>
    <property type="project" value="InterPro"/>
</dbReference>
<dbReference type="InterPro" id="IPR058792">
    <property type="entry name" value="Beta-barrel_RND_2"/>
</dbReference>
<dbReference type="Gene3D" id="1.10.287.470">
    <property type="entry name" value="Helix hairpin bin"/>
    <property type="match status" value="1"/>
</dbReference>
<dbReference type="Pfam" id="PF25973">
    <property type="entry name" value="BSH_CzcB"/>
    <property type="match status" value="1"/>
</dbReference>
<evidence type="ECO:0000256" key="1">
    <source>
        <dbReference type="ARBA" id="ARBA00009477"/>
    </source>
</evidence>
<feature type="domain" description="CusB-like beta-barrel" evidence="3">
    <location>
        <begin position="226"/>
        <end position="297"/>
    </location>
</feature>
<dbReference type="STRING" id="1882918.BCY86_00715"/>
<dbReference type="NCBIfam" id="TIGR01730">
    <property type="entry name" value="RND_mfp"/>
    <property type="match status" value="1"/>
</dbReference>
<evidence type="ECO:0000256" key="2">
    <source>
        <dbReference type="ARBA" id="ARBA00022448"/>
    </source>
</evidence>
<reference evidence="5 6" key="1">
    <citation type="submission" date="2016-08" db="EMBL/GenBank/DDBJ databases">
        <title>Identification and validation of antigenic proteins from Pajaroellobacter abortibovis using de-novo genome sequence assembly and reverse vaccinology.</title>
        <authorList>
            <person name="Welly B.T."/>
            <person name="Miller M.R."/>
            <person name="Stott J.L."/>
            <person name="Blanchard M.T."/>
            <person name="Islas-Trejo A.D."/>
            <person name="O'Rourke S.M."/>
            <person name="Young A.E."/>
            <person name="Medrano J.F."/>
            <person name="Van Eenennaam A.L."/>
        </authorList>
    </citation>
    <scope>NUCLEOTIDE SEQUENCE [LARGE SCALE GENOMIC DNA]</scope>
    <source>
        <strain evidence="5 6">BTF92-0548A/99-0131</strain>
    </source>
</reference>
<dbReference type="GO" id="GO:0016020">
    <property type="term" value="C:membrane"/>
    <property type="evidence" value="ECO:0007669"/>
    <property type="project" value="InterPro"/>
</dbReference>
<dbReference type="InterPro" id="IPR006143">
    <property type="entry name" value="RND_pump_MFP"/>
</dbReference>
<comment type="similarity">
    <text evidence="1">Belongs to the membrane fusion protein (MFP) (TC 8.A.1) family.</text>
</comment>
<dbReference type="Proteomes" id="UP000185544">
    <property type="component" value="Chromosome"/>
</dbReference>
<dbReference type="EMBL" id="CP016908">
    <property type="protein sequence ID" value="APR99362.1"/>
    <property type="molecule type" value="Genomic_DNA"/>
</dbReference>
<dbReference type="Gene3D" id="2.40.30.170">
    <property type="match status" value="1"/>
</dbReference>
<dbReference type="FunFam" id="2.40.30.170:FF:000010">
    <property type="entry name" value="Efflux RND transporter periplasmic adaptor subunit"/>
    <property type="match status" value="1"/>
</dbReference>
<evidence type="ECO:0000313" key="5">
    <source>
        <dbReference type="EMBL" id="APR99362.1"/>
    </source>
</evidence>
<evidence type="ECO:0000259" key="4">
    <source>
        <dbReference type="Pfam" id="PF25973"/>
    </source>
</evidence>
<dbReference type="SUPFAM" id="SSF111369">
    <property type="entry name" value="HlyD-like secretion proteins"/>
    <property type="match status" value="1"/>
</dbReference>
<dbReference type="AlphaFoldDB" id="A0A1L6MV14"/>
<dbReference type="InterPro" id="IPR051909">
    <property type="entry name" value="MFP_Cation_Efflux"/>
</dbReference>
<accession>A0A1L6MV14</accession>
<protein>
    <submittedName>
        <fullName evidence="5">Uncharacterized protein</fullName>
    </submittedName>
</protein>
<proteinExistence type="inferred from homology"/>
<keyword evidence="6" id="KW-1185">Reference proteome</keyword>
<dbReference type="PANTHER" id="PTHR30097">
    <property type="entry name" value="CATION EFFLUX SYSTEM PROTEIN CUSB"/>
    <property type="match status" value="1"/>
</dbReference>
<dbReference type="PANTHER" id="PTHR30097:SF16">
    <property type="entry name" value="CATION EFFLUX SYSTEM (CZCB-LIKE)"/>
    <property type="match status" value="1"/>
</dbReference>
<keyword evidence="2" id="KW-0813">Transport</keyword>
<evidence type="ECO:0000259" key="3">
    <source>
        <dbReference type="Pfam" id="PF25954"/>
    </source>
</evidence>